<evidence type="ECO:0000313" key="7">
    <source>
        <dbReference type="Proteomes" id="UP000285750"/>
    </source>
</evidence>
<feature type="coiled-coil region" evidence="1">
    <location>
        <begin position="58"/>
        <end position="92"/>
    </location>
</feature>
<name>A0A3E4MHC6_9BACT</name>
<dbReference type="AlphaFoldDB" id="A0A3E4MHC6"/>
<keyword evidence="1" id="KW-0175">Coiled coil</keyword>
<gene>
    <name evidence="3" type="ORF">DWY14_17230</name>
    <name evidence="4" type="ORF">DWZ34_16985</name>
    <name evidence="2" type="ORF">DXD04_16560</name>
</gene>
<dbReference type="InterPro" id="IPR009057">
    <property type="entry name" value="Homeodomain-like_sf"/>
</dbReference>
<evidence type="ECO:0000313" key="3">
    <source>
        <dbReference type="EMBL" id="RGS01390.1"/>
    </source>
</evidence>
<accession>A0A3E4MHC6</accession>
<dbReference type="EMBL" id="QSQT01000067">
    <property type="protein sequence ID" value="RGK49219.1"/>
    <property type="molecule type" value="Genomic_DNA"/>
</dbReference>
<organism evidence="2 5">
    <name type="scientific">Phocaeicola plebeius</name>
    <dbReference type="NCBI Taxonomy" id="310297"/>
    <lineage>
        <taxon>Bacteria</taxon>
        <taxon>Pseudomonadati</taxon>
        <taxon>Bacteroidota</taxon>
        <taxon>Bacteroidia</taxon>
        <taxon>Bacteroidales</taxon>
        <taxon>Bacteroidaceae</taxon>
        <taxon>Phocaeicola</taxon>
    </lineage>
</organism>
<proteinExistence type="predicted"/>
<comment type="caution">
    <text evidence="2">The sequence shown here is derived from an EMBL/GenBank/DDBJ whole genome shotgun (WGS) entry which is preliminary data.</text>
</comment>
<evidence type="ECO:0000313" key="2">
    <source>
        <dbReference type="EMBL" id="RGK49219.1"/>
    </source>
</evidence>
<dbReference type="Proteomes" id="UP000260862">
    <property type="component" value="Unassembled WGS sequence"/>
</dbReference>
<dbReference type="Proteomes" id="UP000285750">
    <property type="component" value="Unassembled WGS sequence"/>
</dbReference>
<evidence type="ECO:0008006" key="8">
    <source>
        <dbReference type="Google" id="ProtNLM"/>
    </source>
</evidence>
<evidence type="ECO:0000313" key="6">
    <source>
        <dbReference type="Proteomes" id="UP000285109"/>
    </source>
</evidence>
<keyword evidence="5" id="KW-1185">Reference proteome</keyword>
<dbReference type="SUPFAM" id="SSF46689">
    <property type="entry name" value="Homeodomain-like"/>
    <property type="match status" value="1"/>
</dbReference>
<dbReference type="EMBL" id="QRQK01000055">
    <property type="protein sequence ID" value="RHM91555.1"/>
    <property type="molecule type" value="Genomic_DNA"/>
</dbReference>
<dbReference type="Proteomes" id="UP000285109">
    <property type="component" value="Unassembled WGS sequence"/>
</dbReference>
<reference evidence="5 6" key="1">
    <citation type="submission" date="2018-08" db="EMBL/GenBank/DDBJ databases">
        <title>A genome reference for cultivated species of the human gut microbiota.</title>
        <authorList>
            <person name="Zou Y."/>
            <person name="Xue W."/>
            <person name="Luo G."/>
        </authorList>
    </citation>
    <scope>NUCLEOTIDE SEQUENCE [LARGE SCALE GENOMIC DNA]</scope>
    <source>
        <strain evidence="3 7">AF24-16AC</strain>
        <strain evidence="4 6">AF31-28B-AC</strain>
        <strain evidence="2 5">TF10-3AC</strain>
    </source>
</reference>
<protein>
    <recommendedName>
        <fullName evidence="8">Transposase</fullName>
    </recommendedName>
</protein>
<sequence>MRKNRKYSKAECLSYLEEYMCSSQNHSEFEREKGLKRTTISRWLRIFGIEDKPSPIMSKKLSQTEQELHDRIHELERKIKSLEVELKQSNMARDAYDCMIDLAEKTYNIPVRKNSGAK</sequence>
<evidence type="ECO:0000256" key="1">
    <source>
        <dbReference type="SAM" id="Coils"/>
    </source>
</evidence>
<evidence type="ECO:0000313" key="4">
    <source>
        <dbReference type="EMBL" id="RHM91555.1"/>
    </source>
</evidence>
<dbReference type="EMBL" id="QRUY01000079">
    <property type="protein sequence ID" value="RGS01390.1"/>
    <property type="molecule type" value="Genomic_DNA"/>
</dbReference>
<dbReference type="RefSeq" id="WP_117674217.1">
    <property type="nucleotide sequence ID" value="NZ_CABOGR010000067.1"/>
</dbReference>
<evidence type="ECO:0000313" key="5">
    <source>
        <dbReference type="Proteomes" id="UP000260862"/>
    </source>
</evidence>